<organism evidence="2 3">
    <name type="scientific">Corynespora cassiicola Philippines</name>
    <dbReference type="NCBI Taxonomy" id="1448308"/>
    <lineage>
        <taxon>Eukaryota</taxon>
        <taxon>Fungi</taxon>
        <taxon>Dikarya</taxon>
        <taxon>Ascomycota</taxon>
        <taxon>Pezizomycotina</taxon>
        <taxon>Dothideomycetes</taxon>
        <taxon>Pleosporomycetidae</taxon>
        <taxon>Pleosporales</taxon>
        <taxon>Corynesporascaceae</taxon>
        <taxon>Corynespora</taxon>
    </lineage>
</organism>
<evidence type="ECO:0000313" key="2">
    <source>
        <dbReference type="EMBL" id="PSN67769.1"/>
    </source>
</evidence>
<proteinExistence type="predicted"/>
<evidence type="ECO:0000313" key="3">
    <source>
        <dbReference type="Proteomes" id="UP000240883"/>
    </source>
</evidence>
<feature type="signal peptide" evidence="1">
    <location>
        <begin position="1"/>
        <end position="17"/>
    </location>
</feature>
<evidence type="ECO:0008006" key="4">
    <source>
        <dbReference type="Google" id="ProtNLM"/>
    </source>
</evidence>
<evidence type="ECO:0000256" key="1">
    <source>
        <dbReference type="SAM" id="SignalP"/>
    </source>
</evidence>
<gene>
    <name evidence="2" type="ORF">BS50DRAFT_348581</name>
</gene>
<protein>
    <recommendedName>
        <fullName evidence="4">Secreted protein</fullName>
    </recommendedName>
</protein>
<feature type="chain" id="PRO_5015692686" description="Secreted protein" evidence="1">
    <location>
        <begin position="18"/>
        <end position="109"/>
    </location>
</feature>
<dbReference type="EMBL" id="KZ678134">
    <property type="protein sequence ID" value="PSN67769.1"/>
    <property type="molecule type" value="Genomic_DNA"/>
</dbReference>
<name>A0A2T2NQW8_CORCC</name>
<accession>A0A2T2NQW8</accession>
<reference evidence="2 3" key="1">
    <citation type="journal article" date="2018" name="Front. Microbiol.">
        <title>Genome-Wide Analysis of Corynespora cassiicola Leaf Fall Disease Putative Effectors.</title>
        <authorList>
            <person name="Lopez D."/>
            <person name="Ribeiro S."/>
            <person name="Label P."/>
            <person name="Fumanal B."/>
            <person name="Venisse J.S."/>
            <person name="Kohler A."/>
            <person name="de Oliveira R.R."/>
            <person name="Labutti K."/>
            <person name="Lipzen A."/>
            <person name="Lail K."/>
            <person name="Bauer D."/>
            <person name="Ohm R.A."/>
            <person name="Barry K.W."/>
            <person name="Spatafora J."/>
            <person name="Grigoriev I.V."/>
            <person name="Martin F.M."/>
            <person name="Pujade-Renaud V."/>
        </authorList>
    </citation>
    <scope>NUCLEOTIDE SEQUENCE [LARGE SCALE GENOMIC DNA]</scope>
    <source>
        <strain evidence="2 3">Philippines</strain>
    </source>
</reference>
<keyword evidence="1" id="KW-0732">Signal</keyword>
<dbReference type="Proteomes" id="UP000240883">
    <property type="component" value="Unassembled WGS sequence"/>
</dbReference>
<dbReference type="AlphaFoldDB" id="A0A2T2NQW8"/>
<sequence length="109" mass="12424">MIVSIAAAAIILPRTVTVLLPPPPQIMKHWTSGYDFEGMRFAPCLVVDVAPKPWIRIVCPKRVRRCEYPSVRTDIPYSVLIYSLLLDILSLSSCYSVFSNFAFFFDQRP</sequence>
<keyword evidence="3" id="KW-1185">Reference proteome</keyword>